<name>D7BKH1_ARCHD</name>
<dbReference type="HOGENOM" id="CLU_1081592_0_0_11"/>
<gene>
    <name evidence="2" type="ordered locus">Arch_1449</name>
</gene>
<dbReference type="KEGG" id="ahe:Arch_1449"/>
<dbReference type="InterPro" id="IPR000073">
    <property type="entry name" value="AB_hydrolase_1"/>
</dbReference>
<dbReference type="OrthoDB" id="255603at2"/>
<dbReference type="AlphaFoldDB" id="D7BKH1"/>
<dbReference type="EMBL" id="CP002045">
    <property type="protein sequence ID" value="ADH93151.1"/>
    <property type="molecule type" value="Genomic_DNA"/>
</dbReference>
<accession>D7BKH1</accession>
<evidence type="ECO:0000313" key="3">
    <source>
        <dbReference type="Proteomes" id="UP000000376"/>
    </source>
</evidence>
<organism evidence="2 3">
    <name type="scientific">Arcanobacterium haemolyticum (strain ATCC 9345 / DSM 20595 / CCM 5947 / CCUG 17215 / LMG 16163 / NBRC 15585 / NCTC 8452 / 11018)</name>
    <dbReference type="NCBI Taxonomy" id="644284"/>
    <lineage>
        <taxon>Bacteria</taxon>
        <taxon>Bacillati</taxon>
        <taxon>Actinomycetota</taxon>
        <taxon>Actinomycetes</taxon>
        <taxon>Actinomycetales</taxon>
        <taxon>Actinomycetaceae</taxon>
        <taxon>Arcanobacterium</taxon>
    </lineage>
</organism>
<dbReference type="eggNOG" id="COG1073">
    <property type="taxonomic scope" value="Bacteria"/>
</dbReference>
<dbReference type="Proteomes" id="UP000000376">
    <property type="component" value="Chromosome"/>
</dbReference>
<protein>
    <submittedName>
        <fullName evidence="2">NUDIX family protein</fullName>
    </submittedName>
</protein>
<keyword evidence="3" id="KW-1185">Reference proteome</keyword>
<evidence type="ECO:0000313" key="2">
    <source>
        <dbReference type="EMBL" id="ADH93151.1"/>
    </source>
</evidence>
<dbReference type="STRING" id="644284.Arch_1449"/>
<proteinExistence type="predicted"/>
<evidence type="ECO:0000259" key="1">
    <source>
        <dbReference type="Pfam" id="PF12697"/>
    </source>
</evidence>
<reference evidence="2 3" key="1">
    <citation type="journal article" date="2010" name="Stand. Genomic Sci.">
        <title>Complete genome sequence of Arcanobacterium haemolyticum type strain (11018).</title>
        <authorList>
            <person name="Yasawong M."/>
            <person name="Teshima H."/>
            <person name="Lapidus A."/>
            <person name="Nolan M."/>
            <person name="Lucas S."/>
            <person name="Glavina Del Rio T."/>
            <person name="Tice H."/>
            <person name="Cheng J."/>
            <person name="Bruce D."/>
            <person name="Detter C."/>
            <person name="Tapia R."/>
            <person name="Han C."/>
            <person name="Goodwin L."/>
            <person name="Pitluck S."/>
            <person name="Liolios K."/>
            <person name="Ivanova N."/>
            <person name="Mavromatis K."/>
            <person name="Mikhailova N."/>
            <person name="Pati A."/>
            <person name="Chen A."/>
            <person name="Palaniappan K."/>
            <person name="Land M."/>
            <person name="Hauser L."/>
            <person name="Chang Y."/>
            <person name="Jeffries C."/>
            <person name="Rohde M."/>
            <person name="Sikorski J."/>
            <person name="Pukall R."/>
            <person name="Goker M."/>
            <person name="Woyke T."/>
            <person name="Bristow J."/>
            <person name="Eisen J."/>
            <person name="Markowitz V."/>
            <person name="Hugenholtz P."/>
            <person name="Kyrpides N."/>
            <person name="Klenk H."/>
        </authorList>
    </citation>
    <scope>NUCLEOTIDE SEQUENCE [LARGE SCALE GENOMIC DNA]</scope>
    <source>
        <strain evidence="3">ATCC 9345 / DSM 20595 / CCUG 17215 / LMG 16163 / NBRC 15585 / NCTC 8452 / 11018</strain>
    </source>
</reference>
<dbReference type="Pfam" id="PF12697">
    <property type="entry name" value="Abhydrolase_6"/>
    <property type="match status" value="1"/>
</dbReference>
<dbReference type="Gene3D" id="3.40.50.1820">
    <property type="entry name" value="alpha/beta hydrolase"/>
    <property type="match status" value="1"/>
</dbReference>
<dbReference type="RefSeq" id="WP_013170641.1">
    <property type="nucleotide sequence ID" value="NC_014218.1"/>
</dbReference>
<sequence>MFLDGVAPNSPERHVLETLAALSVASEEIEPYGSDPAQFIEWYGPAEGQPVVFVHGGGFRSPLSVGHARPAALALGEEGYRVALVEMRKERGNPNVTLADLDTLAHLPQLANATWIGHSLGATLAIDVVLDPDLPPTKAIGLAPFCHLANEVDIHPDGSGIELWIGGKPENLPGIYTKLDPRARMKELGEARFVANELNIQIIHGEDDQTIPLARVRGNASTTIRTAIVPGANHVDLIRPGHDAWLFLLGALRAD</sequence>
<dbReference type="GO" id="GO:0003824">
    <property type="term" value="F:catalytic activity"/>
    <property type="evidence" value="ECO:0007669"/>
    <property type="project" value="UniProtKB-ARBA"/>
</dbReference>
<dbReference type="InterPro" id="IPR029058">
    <property type="entry name" value="AB_hydrolase_fold"/>
</dbReference>
<feature type="domain" description="AB hydrolase-1" evidence="1">
    <location>
        <begin position="51"/>
        <end position="150"/>
    </location>
</feature>
<dbReference type="SUPFAM" id="SSF53474">
    <property type="entry name" value="alpha/beta-Hydrolases"/>
    <property type="match status" value="1"/>
</dbReference>